<evidence type="ECO:0000313" key="2">
    <source>
        <dbReference type="EMBL" id="EOY10256.1"/>
    </source>
</evidence>
<evidence type="ECO:0000256" key="1">
    <source>
        <dbReference type="SAM" id="MobiDB-lite"/>
    </source>
</evidence>
<dbReference type="Proteomes" id="UP000026915">
    <property type="component" value="Chromosome 5"/>
</dbReference>
<dbReference type="GO" id="GO:0000731">
    <property type="term" value="P:DNA synthesis involved in DNA repair"/>
    <property type="evidence" value="ECO:0000318"/>
    <property type="project" value="GO_Central"/>
</dbReference>
<dbReference type="GO" id="GO:0006261">
    <property type="term" value="P:DNA-templated DNA replication"/>
    <property type="evidence" value="ECO:0000318"/>
    <property type="project" value="GO_Central"/>
</dbReference>
<keyword evidence="3" id="KW-1185">Reference proteome</keyword>
<dbReference type="InterPro" id="IPR007218">
    <property type="entry name" value="DNA_pol_delta_4"/>
</dbReference>
<feature type="compositionally biased region" description="Low complexity" evidence="1">
    <location>
        <begin position="75"/>
        <end position="89"/>
    </location>
</feature>
<dbReference type="FunCoup" id="A0A061EZP0">
    <property type="interactions" value="146"/>
</dbReference>
<dbReference type="PANTHER" id="PTHR14303:SF0">
    <property type="entry name" value="DNA POLYMERASE DELTA SUBUNIT 4"/>
    <property type="match status" value="1"/>
</dbReference>
<proteinExistence type="predicted"/>
<sequence>MENNQKTRPSSRNHRWNAGFDKFQTKEPIRRNKILNFEFKQKLWEGEGESRMATTSKNMKVFYRQKKNSSRGGITKSKSSKSTKNPSPKHAATFGSNITQPFALTSPGGSLDLKDDFDEQEEVLRQFDMNMAYGPCLGITRMARWERAQRLGLNPPKEIENLLKGGKVKLESLFDGRV</sequence>
<name>A0A061EZP0_THECC</name>
<dbReference type="STRING" id="3641.A0A061EZP0"/>
<dbReference type="GO" id="GO:0043625">
    <property type="term" value="C:delta DNA polymerase complex"/>
    <property type="evidence" value="ECO:0000318"/>
    <property type="project" value="GO_Central"/>
</dbReference>
<organism evidence="2 3">
    <name type="scientific">Theobroma cacao</name>
    <name type="common">Cacao</name>
    <name type="synonym">Cocoa</name>
    <dbReference type="NCBI Taxonomy" id="3641"/>
    <lineage>
        <taxon>Eukaryota</taxon>
        <taxon>Viridiplantae</taxon>
        <taxon>Streptophyta</taxon>
        <taxon>Embryophyta</taxon>
        <taxon>Tracheophyta</taxon>
        <taxon>Spermatophyta</taxon>
        <taxon>Magnoliopsida</taxon>
        <taxon>eudicotyledons</taxon>
        <taxon>Gunneridae</taxon>
        <taxon>Pentapetalae</taxon>
        <taxon>rosids</taxon>
        <taxon>malvids</taxon>
        <taxon>Malvales</taxon>
        <taxon>Malvaceae</taxon>
        <taxon>Byttnerioideae</taxon>
        <taxon>Theobroma</taxon>
    </lineage>
</organism>
<feature type="region of interest" description="Disordered" evidence="1">
    <location>
        <begin position="48"/>
        <end position="101"/>
    </location>
</feature>
<dbReference type="HOGENOM" id="CLU_137022_0_0_1"/>
<dbReference type="OMA" id="QSECNES"/>
<dbReference type="EMBL" id="CM001883">
    <property type="protein sequence ID" value="EOY10256.1"/>
    <property type="molecule type" value="Genomic_DNA"/>
</dbReference>
<dbReference type="InParanoid" id="A0A061EZP0"/>
<reference evidence="2 3" key="1">
    <citation type="journal article" date="2013" name="Genome Biol.">
        <title>The genome sequence of the most widely cultivated cacao type and its use to identify candidate genes regulating pod color.</title>
        <authorList>
            <person name="Motamayor J.C."/>
            <person name="Mockaitis K."/>
            <person name="Schmutz J."/>
            <person name="Haiminen N."/>
            <person name="Iii D.L."/>
            <person name="Cornejo O."/>
            <person name="Findley S.D."/>
            <person name="Zheng P."/>
            <person name="Utro F."/>
            <person name="Royaert S."/>
            <person name="Saski C."/>
            <person name="Jenkins J."/>
            <person name="Podicheti R."/>
            <person name="Zhao M."/>
            <person name="Scheffler B.E."/>
            <person name="Stack J.C."/>
            <person name="Feltus F.A."/>
            <person name="Mustiga G.M."/>
            <person name="Amores F."/>
            <person name="Phillips W."/>
            <person name="Marelli J.P."/>
            <person name="May G.D."/>
            <person name="Shapiro H."/>
            <person name="Ma J."/>
            <person name="Bustamante C.D."/>
            <person name="Schnell R.J."/>
            <person name="Main D."/>
            <person name="Gilbert D."/>
            <person name="Parida L."/>
            <person name="Kuhn D.N."/>
        </authorList>
    </citation>
    <scope>NUCLEOTIDE SEQUENCE [LARGE SCALE GENOMIC DNA]</scope>
    <source>
        <strain evidence="3">cv. Matina 1-6</strain>
    </source>
</reference>
<dbReference type="Gramene" id="EOY10256">
    <property type="protein sequence ID" value="EOY10256"/>
    <property type="gene ID" value="TCM_025632"/>
</dbReference>
<dbReference type="Pfam" id="PF04081">
    <property type="entry name" value="DNA_pol_delta_4"/>
    <property type="match status" value="1"/>
</dbReference>
<protein>
    <submittedName>
        <fullName evidence="2">Polymerase delta 4</fullName>
    </submittedName>
</protein>
<dbReference type="PANTHER" id="PTHR14303">
    <property type="entry name" value="DNA POLYMERASE DELTA SUBUNIT 4"/>
    <property type="match status" value="1"/>
</dbReference>
<gene>
    <name evidence="2" type="ORF">TCM_025632</name>
</gene>
<evidence type="ECO:0000313" key="3">
    <source>
        <dbReference type="Proteomes" id="UP000026915"/>
    </source>
</evidence>
<accession>A0A061EZP0</accession>
<dbReference type="AlphaFoldDB" id="A0A061EZP0"/>
<feature type="region of interest" description="Disordered" evidence="1">
    <location>
        <begin position="1"/>
        <end position="25"/>
    </location>
</feature>
<dbReference type="eggNOG" id="ENOG502SC9I">
    <property type="taxonomic scope" value="Eukaryota"/>
</dbReference>